<dbReference type="AlphaFoldDB" id="A0AAV4GPW7"/>
<feature type="region of interest" description="Disordered" evidence="1">
    <location>
        <begin position="104"/>
        <end position="128"/>
    </location>
</feature>
<evidence type="ECO:0000313" key="3">
    <source>
        <dbReference type="Proteomes" id="UP000762676"/>
    </source>
</evidence>
<dbReference type="EMBL" id="BMAT01001480">
    <property type="protein sequence ID" value="GFR86420.1"/>
    <property type="molecule type" value="Genomic_DNA"/>
</dbReference>
<evidence type="ECO:0000256" key="1">
    <source>
        <dbReference type="SAM" id="MobiDB-lite"/>
    </source>
</evidence>
<gene>
    <name evidence="2" type="ORF">ElyMa_000719700</name>
</gene>
<comment type="caution">
    <text evidence="2">The sequence shown here is derived from an EMBL/GenBank/DDBJ whole genome shotgun (WGS) entry which is preliminary data.</text>
</comment>
<reference evidence="2 3" key="1">
    <citation type="journal article" date="2021" name="Elife">
        <title>Chloroplast acquisition without the gene transfer in kleptoplastic sea slugs, Plakobranchus ocellatus.</title>
        <authorList>
            <person name="Maeda T."/>
            <person name="Takahashi S."/>
            <person name="Yoshida T."/>
            <person name="Shimamura S."/>
            <person name="Takaki Y."/>
            <person name="Nagai Y."/>
            <person name="Toyoda A."/>
            <person name="Suzuki Y."/>
            <person name="Arimoto A."/>
            <person name="Ishii H."/>
            <person name="Satoh N."/>
            <person name="Nishiyama T."/>
            <person name="Hasebe M."/>
            <person name="Maruyama T."/>
            <person name="Minagawa J."/>
            <person name="Obokata J."/>
            <person name="Shigenobu S."/>
        </authorList>
    </citation>
    <scope>NUCLEOTIDE SEQUENCE [LARGE SCALE GENOMIC DNA]</scope>
</reference>
<organism evidence="2 3">
    <name type="scientific">Elysia marginata</name>
    <dbReference type="NCBI Taxonomy" id="1093978"/>
    <lineage>
        <taxon>Eukaryota</taxon>
        <taxon>Metazoa</taxon>
        <taxon>Spiralia</taxon>
        <taxon>Lophotrochozoa</taxon>
        <taxon>Mollusca</taxon>
        <taxon>Gastropoda</taxon>
        <taxon>Heterobranchia</taxon>
        <taxon>Euthyneura</taxon>
        <taxon>Panpulmonata</taxon>
        <taxon>Sacoglossa</taxon>
        <taxon>Placobranchoidea</taxon>
        <taxon>Plakobranchidae</taxon>
        <taxon>Elysia</taxon>
    </lineage>
</organism>
<protein>
    <submittedName>
        <fullName evidence="2">Uncharacterized protein</fullName>
    </submittedName>
</protein>
<proteinExistence type="predicted"/>
<evidence type="ECO:0000313" key="2">
    <source>
        <dbReference type="EMBL" id="GFR86420.1"/>
    </source>
</evidence>
<feature type="compositionally biased region" description="Low complexity" evidence="1">
    <location>
        <begin position="118"/>
        <end position="128"/>
    </location>
</feature>
<sequence>MHKFKRVSENFSGLSSSSPKPTRLNLNVISLIASFEENYITHLELQDIHTYSHSLTRLTFDKTRLVFIVGRKRAQINHGICQKQTTSLVVGFVPLDVVQQVPAKAASGQAPHGSPQVNSSKQNNNSSILNSISSNQYIDSSNTNNISSKQNINCSNLDSISSNQYIDSSNANNISCKQNNISIEQINNEAAINISSSSNQINNSSSSNQINNSSSSGKRINNSSSNHINNSSNNSKQNNSSSSNSKQNNSNISKQNNISNQKDIIRINHNQKSLDQPQNQQLQ</sequence>
<dbReference type="Proteomes" id="UP000762676">
    <property type="component" value="Unassembled WGS sequence"/>
</dbReference>
<accession>A0AAV4GPW7</accession>
<name>A0AAV4GPW7_9GAST</name>
<feature type="region of interest" description="Disordered" evidence="1">
    <location>
        <begin position="198"/>
        <end position="259"/>
    </location>
</feature>
<feature type="region of interest" description="Disordered" evidence="1">
    <location>
        <begin position="1"/>
        <end position="20"/>
    </location>
</feature>
<keyword evidence="3" id="KW-1185">Reference proteome</keyword>
<feature type="compositionally biased region" description="Polar residues" evidence="1">
    <location>
        <begin position="9"/>
        <end position="20"/>
    </location>
</feature>